<dbReference type="PANTHER" id="PTHR37560">
    <property type="entry name" value="UPF0210 PROTEIN SPR0218"/>
    <property type="match status" value="1"/>
</dbReference>
<keyword evidence="3" id="KW-1185">Reference proteome</keyword>
<dbReference type="HOGENOM" id="CLU_048704_0_0_9"/>
<dbReference type="KEGG" id="pbj:VN24_22320"/>
<dbReference type="NCBIfam" id="NF003700">
    <property type="entry name" value="PRK05313.1"/>
    <property type="match status" value="1"/>
</dbReference>
<dbReference type="AlphaFoldDB" id="A0A0D5NNR9"/>
<dbReference type="Gene3D" id="3.20.70.20">
    <property type="match status" value="1"/>
</dbReference>
<dbReference type="Pfam" id="PF05167">
    <property type="entry name" value="DUF711"/>
    <property type="match status" value="1"/>
</dbReference>
<evidence type="ECO:0000313" key="3">
    <source>
        <dbReference type="Proteomes" id="UP000032633"/>
    </source>
</evidence>
<dbReference type="SUPFAM" id="SSF51998">
    <property type="entry name" value="PFL-like glycyl radical enzymes"/>
    <property type="match status" value="1"/>
</dbReference>
<protein>
    <recommendedName>
        <fullName evidence="1">UPF0210 protein VN24_22320</fullName>
    </recommendedName>
</protein>
<evidence type="ECO:0000256" key="1">
    <source>
        <dbReference type="HAMAP-Rule" id="MF_01221"/>
    </source>
</evidence>
<reference evidence="2 3" key="1">
    <citation type="journal article" date="2015" name="J. Biotechnol.">
        <title>Complete genome sequence of Paenibacillus beijingensis 7188(T) (=DSM 24997(T)), a novel rhizobacterium from jujube garden soil.</title>
        <authorList>
            <person name="Kwak Y."/>
            <person name="Shin J.H."/>
        </authorList>
    </citation>
    <scope>NUCLEOTIDE SEQUENCE [LARGE SCALE GENOMIC DNA]</scope>
    <source>
        <strain evidence="2 3">DSM 24997</strain>
    </source>
</reference>
<evidence type="ECO:0000313" key="2">
    <source>
        <dbReference type="EMBL" id="AJY76800.1"/>
    </source>
</evidence>
<comment type="similarity">
    <text evidence="1">Belongs to the UPF0210 family.</text>
</comment>
<dbReference type="PATRIC" id="fig|1126833.4.peg.4902"/>
<dbReference type="InterPro" id="IPR007841">
    <property type="entry name" value="UPF0210"/>
</dbReference>
<dbReference type="OrthoDB" id="9763001at2"/>
<dbReference type="HAMAP" id="MF_01221">
    <property type="entry name" value="UPF0210"/>
    <property type="match status" value="1"/>
</dbReference>
<accession>A0A0D5NNR9</accession>
<comment type="subunit">
    <text evidence="1">Homodimer.</text>
</comment>
<reference evidence="3" key="2">
    <citation type="submission" date="2015-03" db="EMBL/GenBank/DDBJ databases">
        <title>Genome sequence of Paenibacillus beijingensis strain DSM 24997T.</title>
        <authorList>
            <person name="Kwak Y."/>
            <person name="Shin J.-H."/>
        </authorList>
    </citation>
    <scope>NUCLEOTIDE SEQUENCE [LARGE SCALE GENOMIC DNA]</scope>
    <source>
        <strain evidence="3">DSM 24997</strain>
    </source>
</reference>
<dbReference type="EMBL" id="CP011058">
    <property type="protein sequence ID" value="AJY76800.1"/>
    <property type="molecule type" value="Genomic_DNA"/>
</dbReference>
<dbReference type="CDD" id="cd08025">
    <property type="entry name" value="RNR_PFL_like_DUF711"/>
    <property type="match status" value="1"/>
</dbReference>
<proteinExistence type="inferred from homology"/>
<dbReference type="RefSeq" id="WP_045672225.1">
    <property type="nucleotide sequence ID" value="NZ_CP011058.1"/>
</dbReference>
<dbReference type="STRING" id="1126833.VN24_22320"/>
<dbReference type="Proteomes" id="UP000032633">
    <property type="component" value="Chromosome"/>
</dbReference>
<name>A0A0D5NNR9_9BACL</name>
<organism evidence="2 3">
    <name type="scientific">Paenibacillus beijingensis</name>
    <dbReference type="NCBI Taxonomy" id="1126833"/>
    <lineage>
        <taxon>Bacteria</taxon>
        <taxon>Bacillati</taxon>
        <taxon>Bacillota</taxon>
        <taxon>Bacilli</taxon>
        <taxon>Bacillales</taxon>
        <taxon>Paenibacillaceae</taxon>
        <taxon>Paenibacillus</taxon>
    </lineage>
</organism>
<dbReference type="PANTHER" id="PTHR37560:SF1">
    <property type="entry name" value="UPF0210 PROTEIN MJ1665"/>
    <property type="match status" value="1"/>
</dbReference>
<sequence>MISLVEAQETNKMIREMNLDVRTITMGISLMDCAHSDLRVFSRKVYDKITKTAEKLVKTGEDLEKQFGVPIVNKRISVTPISIAAGGLKTDTYVPVAELLDKAAKEVGVNFIGGFSALVHKGFTKGDRILIDSIPEALSVTERVCASVNVGSSRSGINMDAVKLMGDIIVQTAERTRDRDSIGCAKLVVFCNSVEDNPFMAGAYHGVGEQECVINVGVSGPGVVKRALEEVRGREFEVLCETIKRTAFKITRVGQLVAQEASKRLGVPFGIIDLSLAPTPEIGDSIAEILQVMGLEHAGAPGTTAALAILNDNVKKGGIMASSYVGGLSGAFIPVSEDHGMIEAVQRGALTLEKLEAMTCVCSVGLDMIAIPGTTSKETISGIIADEAAIGMVNNKTTAVRLIPVIGKEVGDMVEFGGLLGYAPVMAVNSFGCGSFIGRGGRIPAPVHSFKN</sequence>
<gene>
    <name evidence="2" type="ORF">VN24_22320</name>
</gene>